<sequence length="88" mass="10510">MRDWVHSLIALRKFNKKIKERQRVAKKAIEKLKDFKIYLDEIIPEAKVCANCNTVLESDDLINEIFKRRGGTSIRTHNCRFCFSEEYF</sequence>
<organism evidence="1">
    <name type="scientific">marine sediment metagenome</name>
    <dbReference type="NCBI Taxonomy" id="412755"/>
    <lineage>
        <taxon>unclassified sequences</taxon>
        <taxon>metagenomes</taxon>
        <taxon>ecological metagenomes</taxon>
    </lineage>
</organism>
<dbReference type="AlphaFoldDB" id="A0A0F9C146"/>
<accession>A0A0F9C146</accession>
<dbReference type="EMBL" id="LAZR01049134">
    <property type="protein sequence ID" value="KKK90361.1"/>
    <property type="molecule type" value="Genomic_DNA"/>
</dbReference>
<gene>
    <name evidence="1" type="ORF">LCGC14_2723740</name>
</gene>
<evidence type="ECO:0000313" key="1">
    <source>
        <dbReference type="EMBL" id="KKK90361.1"/>
    </source>
</evidence>
<comment type="caution">
    <text evidence="1">The sequence shown here is derived from an EMBL/GenBank/DDBJ whole genome shotgun (WGS) entry which is preliminary data.</text>
</comment>
<proteinExistence type="predicted"/>
<protein>
    <submittedName>
        <fullName evidence="1">Uncharacterized protein</fullName>
    </submittedName>
</protein>
<reference evidence="1" key="1">
    <citation type="journal article" date="2015" name="Nature">
        <title>Complex archaea that bridge the gap between prokaryotes and eukaryotes.</title>
        <authorList>
            <person name="Spang A."/>
            <person name="Saw J.H."/>
            <person name="Jorgensen S.L."/>
            <person name="Zaremba-Niedzwiedzka K."/>
            <person name="Martijn J."/>
            <person name="Lind A.E."/>
            <person name="van Eijk R."/>
            <person name="Schleper C."/>
            <person name="Guy L."/>
            <person name="Ettema T.J."/>
        </authorList>
    </citation>
    <scope>NUCLEOTIDE SEQUENCE</scope>
</reference>
<name>A0A0F9C146_9ZZZZ</name>